<comment type="subcellular location">
    <subcellularLocation>
        <location evidence="1">Secreted</location>
    </subcellularLocation>
</comment>
<evidence type="ECO:0000313" key="6">
    <source>
        <dbReference type="EMBL" id="WAR09828.1"/>
    </source>
</evidence>
<name>A0ABY7EIL1_MYAAR</name>
<dbReference type="Proteomes" id="UP001164746">
    <property type="component" value="Chromosome 7"/>
</dbReference>
<feature type="domain" description="WxxW" evidence="5">
    <location>
        <begin position="64"/>
        <end position="129"/>
    </location>
</feature>
<proteinExistence type="predicted"/>
<dbReference type="Pfam" id="PF13330">
    <property type="entry name" value="Mucin2_WxxW"/>
    <property type="match status" value="2"/>
</dbReference>
<evidence type="ECO:0000256" key="1">
    <source>
        <dbReference type="ARBA" id="ARBA00004613"/>
    </source>
</evidence>
<keyword evidence="7" id="KW-1185">Reference proteome</keyword>
<evidence type="ECO:0000256" key="3">
    <source>
        <dbReference type="ARBA" id="ARBA00022729"/>
    </source>
</evidence>
<organism evidence="6 7">
    <name type="scientific">Mya arenaria</name>
    <name type="common">Soft-shell clam</name>
    <dbReference type="NCBI Taxonomy" id="6604"/>
    <lineage>
        <taxon>Eukaryota</taxon>
        <taxon>Metazoa</taxon>
        <taxon>Spiralia</taxon>
        <taxon>Lophotrochozoa</taxon>
        <taxon>Mollusca</taxon>
        <taxon>Bivalvia</taxon>
        <taxon>Autobranchia</taxon>
        <taxon>Heteroconchia</taxon>
        <taxon>Euheterodonta</taxon>
        <taxon>Imparidentia</taxon>
        <taxon>Neoheterodontei</taxon>
        <taxon>Myida</taxon>
        <taxon>Myoidea</taxon>
        <taxon>Myidae</taxon>
        <taxon>Mya</taxon>
    </lineage>
</organism>
<evidence type="ECO:0000259" key="5">
    <source>
        <dbReference type="Pfam" id="PF13330"/>
    </source>
</evidence>
<keyword evidence="3" id="KW-0732">Signal</keyword>
<protein>
    <recommendedName>
        <fullName evidence="5">WxxW domain-containing protein</fullName>
    </recommendedName>
</protein>
<reference evidence="6" key="1">
    <citation type="submission" date="2022-11" db="EMBL/GenBank/DDBJ databases">
        <title>Centuries of genome instability and evolution in soft-shell clam transmissible cancer (bioRxiv).</title>
        <authorList>
            <person name="Hart S.F.M."/>
            <person name="Yonemitsu M.A."/>
            <person name="Giersch R.M."/>
            <person name="Beal B.F."/>
            <person name="Arriagada G."/>
            <person name="Davis B.W."/>
            <person name="Ostrander E.A."/>
            <person name="Goff S.P."/>
            <person name="Metzger M.J."/>
        </authorList>
    </citation>
    <scope>NUCLEOTIDE SEQUENCE</scope>
    <source>
        <strain evidence="6">MELC-2E11</strain>
        <tissue evidence="6">Siphon/mantle</tissue>
    </source>
</reference>
<dbReference type="EMBL" id="CP111018">
    <property type="protein sequence ID" value="WAR09828.1"/>
    <property type="molecule type" value="Genomic_DNA"/>
</dbReference>
<sequence>MSLDFDTVCNLEKGFECLNSAQDGMECGDYEVSFQCDCGTTSQIPTTISNVTGTPSPPKPACGWTNFINSYPRTPTSTGDYETIHNVRMKYEFCEFPCESNAGIRKRKKTIGLSVRQVYLVMSTGVLSVKTTVNLEENARIMK</sequence>
<evidence type="ECO:0000313" key="7">
    <source>
        <dbReference type="Proteomes" id="UP001164746"/>
    </source>
</evidence>
<accession>A0ABY7EIL1</accession>
<feature type="domain" description="WxxW" evidence="5">
    <location>
        <begin position="8"/>
        <end position="36"/>
    </location>
</feature>
<keyword evidence="2" id="KW-0964">Secreted</keyword>
<evidence type="ECO:0000256" key="2">
    <source>
        <dbReference type="ARBA" id="ARBA00022525"/>
    </source>
</evidence>
<evidence type="ECO:0000256" key="4">
    <source>
        <dbReference type="ARBA" id="ARBA00023180"/>
    </source>
</evidence>
<dbReference type="InterPro" id="IPR025155">
    <property type="entry name" value="WxxW_domain"/>
</dbReference>
<keyword evidence="4" id="KW-0325">Glycoprotein</keyword>
<gene>
    <name evidence="6" type="ORF">MAR_034904</name>
</gene>